<keyword evidence="2 11" id="KW-0813">Transport</keyword>
<evidence type="ECO:0000256" key="3">
    <source>
        <dbReference type="ARBA" id="ARBA00022452"/>
    </source>
</evidence>
<gene>
    <name evidence="14" type="ORF">CMV30_11920</name>
</gene>
<dbReference type="GO" id="GO:0015344">
    <property type="term" value="F:siderophore uptake transmembrane transporter activity"/>
    <property type="evidence" value="ECO:0007669"/>
    <property type="project" value="TreeGrafter"/>
</dbReference>
<dbReference type="InterPro" id="IPR012910">
    <property type="entry name" value="Plug_dom"/>
</dbReference>
<dbReference type="OrthoDB" id="175232at2"/>
<sequence length="959" mass="106607">MKTNPRTPAAVGQYLTIGLAALLTVTTTRAQTTPPAIPTPATPVTQPDDEVLVLSPFEVKTERDYGYLKTNSATATRIGTEIQKVPVNISVMSRDFLDDTGVSSITDILRYTASGSPDSRFAMRLPGNSATPQGNFTMRGFTVNSLLRNGVFRYASYNLDNVDRVEIVKGPAAVFFGQGYPGGVINYITKKPQFEKNFTTLSYTVDDNGGDKVILDHNAALSSQAALRVVGAWTDQSGDRNYEFKKNLNITPSLTLNPFKSGKLRINLELEYLKESYNQNDYSWVYPTAWFEAYANPTPELIAASGVANATAYRARIFNSPTNWIADVRKARNDPSLPLYTTNSPNGYYTNTSGVRVKDEAFNFTNSGAYTENEVKTFQTTVDLSPFSWVDARYVFTNDNSQFDNIGGLNIPNADGITFNAINAGAGNGYYRRAQDHQIDLIFKADAFGIKNKILVGGIVNKQRQQYMASAGAVYYKVPGYNYPTPPVNNLPNPAGVNGLVPTNQVLRDRFGNILTAQQVYSQWDPSIHPNPPADKVYNIERNILDGYNTKNEAVYVNWQVQLLQDKLTILSGYRKESTEAQGQTAETNAPWFIPPATAYLDQTTYPANVYNYTPSYAGDPEMFRTRKGDAWMGGASYEIKPGLSVYATISKTFKINTGLAGGYDELALDQLLQDALTFTGGSFNYRGSTITSVPQGRSVLIANGSDASIENEEGLNYEVGVKTSLWNDKLVSTVSLFRGIRKDQKLDDTQKISSDPFNSSTTLFAPTSLFYNKRNFRWRTVGVENQIEGTEFDIIWTPIRNYQAVINGAWMWQAETMEDPTKFKPGTAGFNSATASNQALWSMFFGNRIENVPEYRFNVYNKYTFTHGPVRGLALSLGARYSSETVQSRSFDWNPDRGGWKAGDYFVFDGSVTYPWELFGYKLTSSLGIQNLADKTYYEGNVVAAEPRTWTLRTTLTF</sequence>
<dbReference type="Gene3D" id="2.170.130.10">
    <property type="entry name" value="TonB-dependent receptor, plug domain"/>
    <property type="match status" value="1"/>
</dbReference>
<dbReference type="KEGG" id="vbh:CMV30_11920"/>
<comment type="similarity">
    <text evidence="11">Belongs to the TonB-dependent receptor family.</text>
</comment>
<evidence type="ECO:0000256" key="7">
    <source>
        <dbReference type="ARBA" id="ARBA00023004"/>
    </source>
</evidence>
<keyword evidence="6 12" id="KW-0732">Signal</keyword>
<evidence type="ECO:0000259" key="13">
    <source>
        <dbReference type="Pfam" id="PF07715"/>
    </source>
</evidence>
<feature type="signal peptide" evidence="12">
    <location>
        <begin position="1"/>
        <end position="30"/>
    </location>
</feature>
<name>A0A290Q7C8_9BACT</name>
<feature type="domain" description="TonB-dependent receptor plug" evidence="13">
    <location>
        <begin position="82"/>
        <end position="184"/>
    </location>
</feature>
<accession>A0A290Q7C8</accession>
<dbReference type="AlphaFoldDB" id="A0A290Q7C8"/>
<evidence type="ECO:0000256" key="5">
    <source>
        <dbReference type="ARBA" id="ARBA00022692"/>
    </source>
</evidence>
<evidence type="ECO:0000256" key="9">
    <source>
        <dbReference type="ARBA" id="ARBA00023136"/>
    </source>
</evidence>
<evidence type="ECO:0000256" key="4">
    <source>
        <dbReference type="ARBA" id="ARBA00022496"/>
    </source>
</evidence>
<organism evidence="14 15">
    <name type="scientific">Nibricoccus aquaticus</name>
    <dbReference type="NCBI Taxonomy" id="2576891"/>
    <lineage>
        <taxon>Bacteria</taxon>
        <taxon>Pseudomonadati</taxon>
        <taxon>Verrucomicrobiota</taxon>
        <taxon>Opitutia</taxon>
        <taxon>Opitutales</taxon>
        <taxon>Opitutaceae</taxon>
        <taxon>Nibricoccus</taxon>
    </lineage>
</organism>
<feature type="chain" id="PRO_5012177187" description="TonB-dependent receptor plug domain-containing protein" evidence="12">
    <location>
        <begin position="31"/>
        <end position="959"/>
    </location>
</feature>
<keyword evidence="15" id="KW-1185">Reference proteome</keyword>
<dbReference type="InterPro" id="IPR039426">
    <property type="entry name" value="TonB-dep_rcpt-like"/>
</dbReference>
<dbReference type="InterPro" id="IPR037066">
    <property type="entry name" value="Plug_dom_sf"/>
</dbReference>
<dbReference type="InterPro" id="IPR036942">
    <property type="entry name" value="Beta-barrel_TonB_sf"/>
</dbReference>
<keyword evidence="8" id="KW-0406">Ion transport</keyword>
<keyword evidence="9 11" id="KW-0472">Membrane</keyword>
<dbReference type="Gene3D" id="2.40.170.20">
    <property type="entry name" value="TonB-dependent receptor, beta-barrel domain"/>
    <property type="match status" value="1"/>
</dbReference>
<evidence type="ECO:0000256" key="10">
    <source>
        <dbReference type="ARBA" id="ARBA00023237"/>
    </source>
</evidence>
<evidence type="ECO:0000256" key="6">
    <source>
        <dbReference type="ARBA" id="ARBA00022729"/>
    </source>
</evidence>
<keyword evidence="4" id="KW-0410">Iron transport</keyword>
<keyword evidence="5 11" id="KW-0812">Transmembrane</keyword>
<evidence type="ECO:0000313" key="14">
    <source>
        <dbReference type="EMBL" id="ATC64605.1"/>
    </source>
</evidence>
<evidence type="ECO:0000256" key="8">
    <source>
        <dbReference type="ARBA" id="ARBA00023065"/>
    </source>
</evidence>
<keyword evidence="7" id="KW-0408">Iron</keyword>
<proteinExistence type="inferred from homology"/>
<dbReference type="PROSITE" id="PS52016">
    <property type="entry name" value="TONB_DEPENDENT_REC_3"/>
    <property type="match status" value="1"/>
</dbReference>
<keyword evidence="3 11" id="KW-1134">Transmembrane beta strand</keyword>
<dbReference type="Proteomes" id="UP000217265">
    <property type="component" value="Chromosome"/>
</dbReference>
<comment type="subcellular location">
    <subcellularLocation>
        <location evidence="1 11">Cell outer membrane</location>
        <topology evidence="1 11">Multi-pass membrane protein</topology>
    </subcellularLocation>
</comment>
<reference evidence="14 15" key="1">
    <citation type="submission" date="2017-09" db="EMBL/GenBank/DDBJ databases">
        <title>Complete genome sequence of Verrucomicrobial strain HZ-65, isolated from freshwater.</title>
        <authorList>
            <person name="Choi A."/>
        </authorList>
    </citation>
    <scope>NUCLEOTIDE SEQUENCE [LARGE SCALE GENOMIC DNA]</scope>
    <source>
        <strain evidence="14 15">HZ-65</strain>
    </source>
</reference>
<dbReference type="PANTHER" id="PTHR32552:SF68">
    <property type="entry name" value="FERRICHROME OUTER MEMBRANE TRANSPORTER_PHAGE RECEPTOR"/>
    <property type="match status" value="1"/>
</dbReference>
<dbReference type="EMBL" id="CP023344">
    <property type="protein sequence ID" value="ATC64605.1"/>
    <property type="molecule type" value="Genomic_DNA"/>
</dbReference>
<evidence type="ECO:0000256" key="2">
    <source>
        <dbReference type="ARBA" id="ARBA00022448"/>
    </source>
</evidence>
<evidence type="ECO:0000256" key="1">
    <source>
        <dbReference type="ARBA" id="ARBA00004571"/>
    </source>
</evidence>
<dbReference type="RefSeq" id="WP_096056236.1">
    <property type="nucleotide sequence ID" value="NZ_CP023344.1"/>
</dbReference>
<dbReference type="SUPFAM" id="SSF56935">
    <property type="entry name" value="Porins"/>
    <property type="match status" value="1"/>
</dbReference>
<dbReference type="PANTHER" id="PTHR32552">
    <property type="entry name" value="FERRICHROME IRON RECEPTOR-RELATED"/>
    <property type="match status" value="1"/>
</dbReference>
<evidence type="ECO:0000313" key="15">
    <source>
        <dbReference type="Proteomes" id="UP000217265"/>
    </source>
</evidence>
<dbReference type="Pfam" id="PF07715">
    <property type="entry name" value="Plug"/>
    <property type="match status" value="1"/>
</dbReference>
<evidence type="ECO:0000256" key="12">
    <source>
        <dbReference type="SAM" id="SignalP"/>
    </source>
</evidence>
<evidence type="ECO:0000256" key="11">
    <source>
        <dbReference type="PROSITE-ProRule" id="PRU01360"/>
    </source>
</evidence>
<dbReference type="GO" id="GO:0009279">
    <property type="term" value="C:cell outer membrane"/>
    <property type="evidence" value="ECO:0007669"/>
    <property type="project" value="UniProtKB-SubCell"/>
</dbReference>
<keyword evidence="10 11" id="KW-0998">Cell outer membrane</keyword>
<protein>
    <recommendedName>
        <fullName evidence="13">TonB-dependent receptor plug domain-containing protein</fullName>
    </recommendedName>
</protein>